<evidence type="ECO:0000256" key="1">
    <source>
        <dbReference type="ARBA" id="ARBA00004123"/>
    </source>
</evidence>
<keyword evidence="4" id="KW-0862">Zinc</keyword>
<keyword evidence="4" id="KW-0479">Metal-binding</keyword>
<proteinExistence type="predicted"/>
<keyword evidence="3" id="KW-0539">Nucleus</keyword>
<dbReference type="PROSITE" id="PS50157">
    <property type="entry name" value="ZINC_FINGER_C2H2_2"/>
    <property type="match status" value="1"/>
</dbReference>
<evidence type="ECO:0000256" key="3">
    <source>
        <dbReference type="ARBA" id="ARBA00023242"/>
    </source>
</evidence>
<organism evidence="10 11">
    <name type="scientific">Leucocoprinus birnbaumii</name>
    <dbReference type="NCBI Taxonomy" id="56174"/>
    <lineage>
        <taxon>Eukaryota</taxon>
        <taxon>Fungi</taxon>
        <taxon>Dikarya</taxon>
        <taxon>Basidiomycota</taxon>
        <taxon>Agaricomycotina</taxon>
        <taxon>Agaricomycetes</taxon>
        <taxon>Agaricomycetidae</taxon>
        <taxon>Agaricales</taxon>
        <taxon>Agaricineae</taxon>
        <taxon>Agaricaceae</taxon>
        <taxon>Leucocoprinus</taxon>
    </lineage>
</organism>
<dbReference type="PANTHER" id="PTHR13948:SF3">
    <property type="entry name" value="FI21118P1"/>
    <property type="match status" value="1"/>
</dbReference>
<feature type="domain" description="RRM" evidence="7">
    <location>
        <begin position="250"/>
        <end position="343"/>
    </location>
</feature>
<dbReference type="SMART" id="SM00443">
    <property type="entry name" value="G_patch"/>
    <property type="match status" value="1"/>
</dbReference>
<sequence length="767" mass="83923">MAYNREWDRGKDSWNDNSWGGDTRGNSRGRDDDYYGEGKRRKYNAGGFDSSYGYEDGSNNAGYYHKNDYQDYGQDDRHRGGGSGFNKKRLIPSEPSPHVIFLGLDPDFTEADVRPLSFSVVHLQAYSSRSFKHISRHSHAALKPSQLFETEHQALANYPLYLRFELTSFTSVDHARAFVDPFFPFIQVPPPASHGASATTAFYKALETGAPHNGRRVKIDYSQSASHGDRRFNRANANDGTRDIGNTQSSVLLFRGLDPLSGPQAIHQAMLFSSGPNQKGAQGMRRIILIKDKVTMASFGFAFVEFIDVQAASAVLAATMSPQIHPNGFRISDRPVAASFAHPYSFQPVTDFLSRDEACLKSSMSLGGVDGTWVRYWDENSTVAALEFEVNEATQSASSGNKDKDKDKDKEKKKKAKGLTKDGPAAPSTLPVSDKPVTLSFSKAPIKLSSGPVKPALLSMDDGSNSELPDDTEPLHDPSKAHQVKRVAPLIASKKTATNINKWNQVQEELSHAGEPTSATTLAASVSTSTTVSNKPDSIPSAQSTPPPETEFEFSDVGALMCLLCARQFKSLDQLKRHNKESDLHKARNLSVVSYLNQSKLTSLFVLSFPSSKNYKDANLRDVARQKAQARKAADQPKYRDRALERRTLFNQPDTPVPEGGSNKPGNKKRQSEGPPARASTPPEAPALNPGEDPSNVGNKLLKMMGWKEGSGLGTEEDGRTEPIITAIYAQGVGLGAAKAREIGKFAEGYSGYVQQAQEAARERYGS</sequence>
<protein>
    <submittedName>
        <fullName evidence="10">Uncharacterized protein</fullName>
    </submittedName>
</protein>
<dbReference type="InterPro" id="IPR000504">
    <property type="entry name" value="RRM_dom"/>
</dbReference>
<dbReference type="GO" id="GO:0005634">
    <property type="term" value="C:nucleus"/>
    <property type="evidence" value="ECO:0007669"/>
    <property type="project" value="UniProtKB-SubCell"/>
</dbReference>
<dbReference type="GO" id="GO:0008270">
    <property type="term" value="F:zinc ion binding"/>
    <property type="evidence" value="ECO:0007669"/>
    <property type="project" value="UniProtKB-KW"/>
</dbReference>
<feature type="region of interest" description="Disordered" evidence="6">
    <location>
        <begin position="509"/>
        <end position="552"/>
    </location>
</feature>
<dbReference type="Pfam" id="PF01585">
    <property type="entry name" value="G-patch"/>
    <property type="match status" value="1"/>
</dbReference>
<name>A0AAD5VNL0_9AGAR</name>
<dbReference type="GO" id="GO:0000398">
    <property type="term" value="P:mRNA splicing, via spliceosome"/>
    <property type="evidence" value="ECO:0007669"/>
    <property type="project" value="TreeGrafter"/>
</dbReference>
<dbReference type="AlphaFoldDB" id="A0AAD5VNL0"/>
<evidence type="ECO:0000313" key="11">
    <source>
        <dbReference type="Proteomes" id="UP001213000"/>
    </source>
</evidence>
<feature type="region of interest" description="Disordered" evidence="6">
    <location>
        <begin position="450"/>
        <end position="483"/>
    </location>
</feature>
<dbReference type="InterPro" id="IPR035979">
    <property type="entry name" value="RBD_domain_sf"/>
</dbReference>
<dbReference type="EMBL" id="JANIEX010000586">
    <property type="protein sequence ID" value="KAJ3565270.1"/>
    <property type="molecule type" value="Genomic_DNA"/>
</dbReference>
<reference evidence="10" key="1">
    <citation type="submission" date="2022-07" db="EMBL/GenBank/DDBJ databases">
        <title>Genome Sequence of Leucocoprinus birnbaumii.</title>
        <authorList>
            <person name="Buettner E."/>
        </authorList>
    </citation>
    <scope>NUCLEOTIDE SEQUENCE</scope>
    <source>
        <strain evidence="10">VT141</strain>
    </source>
</reference>
<feature type="region of interest" description="Disordered" evidence="6">
    <location>
        <begin position="1"/>
        <end position="51"/>
    </location>
</feature>
<dbReference type="SUPFAM" id="SSF54928">
    <property type="entry name" value="RNA-binding domain, RBD"/>
    <property type="match status" value="1"/>
</dbReference>
<evidence type="ECO:0000256" key="4">
    <source>
        <dbReference type="PROSITE-ProRule" id="PRU00042"/>
    </source>
</evidence>
<dbReference type="InterPro" id="IPR013087">
    <property type="entry name" value="Znf_C2H2_type"/>
</dbReference>
<evidence type="ECO:0000256" key="5">
    <source>
        <dbReference type="PROSITE-ProRule" id="PRU00176"/>
    </source>
</evidence>
<keyword evidence="2 5" id="KW-0694">RNA-binding</keyword>
<dbReference type="PROSITE" id="PS50174">
    <property type="entry name" value="G_PATCH"/>
    <property type="match status" value="1"/>
</dbReference>
<feature type="compositionally biased region" description="Basic and acidic residues" evidence="6">
    <location>
        <begin position="28"/>
        <end position="38"/>
    </location>
</feature>
<comment type="subcellular location">
    <subcellularLocation>
        <location evidence="1">Nucleus</location>
    </subcellularLocation>
</comment>
<evidence type="ECO:0000256" key="6">
    <source>
        <dbReference type="SAM" id="MobiDB-lite"/>
    </source>
</evidence>
<feature type="compositionally biased region" description="Basic and acidic residues" evidence="6">
    <location>
        <begin position="632"/>
        <end position="648"/>
    </location>
</feature>
<evidence type="ECO:0000256" key="2">
    <source>
        <dbReference type="ARBA" id="ARBA00022884"/>
    </source>
</evidence>
<evidence type="ECO:0000259" key="7">
    <source>
        <dbReference type="PROSITE" id="PS50102"/>
    </source>
</evidence>
<keyword evidence="11" id="KW-1185">Reference proteome</keyword>
<feature type="compositionally biased region" description="Basic and acidic residues" evidence="6">
    <location>
        <begin position="401"/>
        <end position="410"/>
    </location>
</feature>
<feature type="compositionally biased region" description="Low complexity" evidence="6">
    <location>
        <begin position="517"/>
        <end position="533"/>
    </location>
</feature>
<feature type="compositionally biased region" description="Basic and acidic residues" evidence="6">
    <location>
        <begin position="65"/>
        <end position="79"/>
    </location>
</feature>
<accession>A0AAD5VNL0</accession>
<dbReference type="PROSITE" id="PS50102">
    <property type="entry name" value="RRM"/>
    <property type="match status" value="1"/>
</dbReference>
<feature type="compositionally biased region" description="Polar residues" evidence="6">
    <location>
        <begin position="534"/>
        <end position="544"/>
    </location>
</feature>
<dbReference type="Proteomes" id="UP001213000">
    <property type="component" value="Unassembled WGS sequence"/>
</dbReference>
<dbReference type="Gene3D" id="3.30.70.330">
    <property type="match status" value="1"/>
</dbReference>
<comment type="caution">
    <text evidence="10">The sequence shown here is derived from an EMBL/GenBank/DDBJ whole genome shotgun (WGS) entry which is preliminary data.</text>
</comment>
<feature type="region of interest" description="Disordered" evidence="6">
    <location>
        <begin position="626"/>
        <end position="699"/>
    </location>
</feature>
<evidence type="ECO:0000313" key="10">
    <source>
        <dbReference type="EMBL" id="KAJ3565270.1"/>
    </source>
</evidence>
<feature type="domain" description="G-patch" evidence="9">
    <location>
        <begin position="694"/>
        <end position="740"/>
    </location>
</feature>
<feature type="compositionally biased region" description="Basic and acidic residues" evidence="6">
    <location>
        <begin position="1"/>
        <end position="14"/>
    </location>
</feature>
<keyword evidence="4" id="KW-0863">Zinc-finger</keyword>
<dbReference type="PANTHER" id="PTHR13948">
    <property type="entry name" value="RNA-BINDING PROTEIN"/>
    <property type="match status" value="1"/>
</dbReference>
<feature type="domain" description="C2H2-type" evidence="8">
    <location>
        <begin position="560"/>
        <end position="590"/>
    </location>
</feature>
<feature type="compositionally biased region" description="Polar residues" evidence="6">
    <location>
        <begin position="15"/>
        <end position="26"/>
    </location>
</feature>
<dbReference type="GO" id="GO:0003723">
    <property type="term" value="F:RNA binding"/>
    <property type="evidence" value="ECO:0007669"/>
    <property type="project" value="UniProtKB-UniRule"/>
</dbReference>
<evidence type="ECO:0000259" key="9">
    <source>
        <dbReference type="PROSITE" id="PS50174"/>
    </source>
</evidence>
<dbReference type="InterPro" id="IPR012677">
    <property type="entry name" value="Nucleotide-bd_a/b_plait_sf"/>
</dbReference>
<feature type="region of interest" description="Disordered" evidence="6">
    <location>
        <begin position="392"/>
        <end position="436"/>
    </location>
</feature>
<dbReference type="InterPro" id="IPR000467">
    <property type="entry name" value="G_patch_dom"/>
</dbReference>
<feature type="region of interest" description="Disordered" evidence="6">
    <location>
        <begin position="65"/>
        <end position="91"/>
    </location>
</feature>
<gene>
    <name evidence="10" type="ORF">NP233_g7739</name>
</gene>
<evidence type="ECO:0000259" key="8">
    <source>
        <dbReference type="PROSITE" id="PS50157"/>
    </source>
</evidence>